<evidence type="ECO:0000313" key="2">
    <source>
        <dbReference type="EMBL" id="MBD9698880.1"/>
    </source>
</evidence>
<accession>A0ABR9DP36</accession>
<reference evidence="2 3" key="1">
    <citation type="submission" date="2020-09" db="EMBL/GenBank/DDBJ databases">
        <title>Flavimobilis rhizosphaerae sp. nov., isolated from rhizosphere soil of Spartina alterniflora.</title>
        <authorList>
            <person name="Hanqin C."/>
        </authorList>
    </citation>
    <scope>NUCLEOTIDE SEQUENCE [LARGE SCALE GENOMIC DNA]</scope>
    <source>
        <strain evidence="2 3">GY 10621</strain>
    </source>
</reference>
<comment type="caution">
    <text evidence="2">The sequence shown here is derived from an EMBL/GenBank/DDBJ whole genome shotgun (WGS) entry which is preliminary data.</text>
</comment>
<evidence type="ECO:0000256" key="1">
    <source>
        <dbReference type="SAM" id="Phobius"/>
    </source>
</evidence>
<protein>
    <recommendedName>
        <fullName evidence="4">Aromatic ring-opening dioxygenase LigA</fullName>
    </recommendedName>
</protein>
<proteinExistence type="predicted"/>
<dbReference type="Proteomes" id="UP000642107">
    <property type="component" value="Unassembled WGS sequence"/>
</dbReference>
<organism evidence="2 3">
    <name type="scientific">Flavimobilis rhizosphaerae</name>
    <dbReference type="NCBI Taxonomy" id="2775421"/>
    <lineage>
        <taxon>Bacteria</taxon>
        <taxon>Bacillati</taxon>
        <taxon>Actinomycetota</taxon>
        <taxon>Actinomycetes</taxon>
        <taxon>Micrococcales</taxon>
        <taxon>Jonesiaceae</taxon>
        <taxon>Flavimobilis</taxon>
    </lineage>
</organism>
<sequence length="199" mass="20231">MNANVKKSVSIVAILSFVAGAVLIVAGGVVWGMITSQLKAEEITISADADMLAGKKVGGPFTAYAQAEVINKHALAGSEGQTYAQLGAKVSELKAAAKAADTTKSEDIAAAVDKLDIATLTQLNAAPEVITNTEAAAKAQGQRTTVMNGSFLRASLFSSVIAYGVSALVIGLGVMMLAFGFAFNRIASVPAPAAAVTKE</sequence>
<keyword evidence="1" id="KW-0472">Membrane</keyword>
<keyword evidence="1" id="KW-1133">Transmembrane helix</keyword>
<evidence type="ECO:0008006" key="4">
    <source>
        <dbReference type="Google" id="ProtNLM"/>
    </source>
</evidence>
<gene>
    <name evidence="2" type="ORF">IGS67_05140</name>
</gene>
<keyword evidence="1" id="KW-0812">Transmembrane</keyword>
<feature type="transmembrane region" description="Helical" evidence="1">
    <location>
        <begin position="160"/>
        <end position="183"/>
    </location>
</feature>
<dbReference type="RefSeq" id="WP_192278496.1">
    <property type="nucleotide sequence ID" value="NZ_JACZDF010000002.1"/>
</dbReference>
<keyword evidence="3" id="KW-1185">Reference proteome</keyword>
<evidence type="ECO:0000313" key="3">
    <source>
        <dbReference type="Proteomes" id="UP000642107"/>
    </source>
</evidence>
<dbReference type="EMBL" id="JACZDF010000002">
    <property type="protein sequence ID" value="MBD9698880.1"/>
    <property type="molecule type" value="Genomic_DNA"/>
</dbReference>
<name>A0ABR9DP36_9MICO</name>
<feature type="transmembrane region" description="Helical" evidence="1">
    <location>
        <begin position="12"/>
        <end position="34"/>
    </location>
</feature>